<keyword evidence="3" id="KW-1185">Reference proteome</keyword>
<feature type="region of interest" description="Disordered" evidence="1">
    <location>
        <begin position="145"/>
        <end position="217"/>
    </location>
</feature>
<organism evidence="2 3">
    <name type="scientific">Karstenula rhodostoma CBS 690.94</name>
    <dbReference type="NCBI Taxonomy" id="1392251"/>
    <lineage>
        <taxon>Eukaryota</taxon>
        <taxon>Fungi</taxon>
        <taxon>Dikarya</taxon>
        <taxon>Ascomycota</taxon>
        <taxon>Pezizomycotina</taxon>
        <taxon>Dothideomycetes</taxon>
        <taxon>Pleosporomycetidae</taxon>
        <taxon>Pleosporales</taxon>
        <taxon>Massarineae</taxon>
        <taxon>Didymosphaeriaceae</taxon>
        <taxon>Karstenula</taxon>
    </lineage>
</organism>
<accession>A0A9P4PED7</accession>
<reference evidence="2" key="1">
    <citation type="journal article" date="2020" name="Stud. Mycol.">
        <title>101 Dothideomycetes genomes: a test case for predicting lifestyles and emergence of pathogens.</title>
        <authorList>
            <person name="Haridas S."/>
            <person name="Albert R."/>
            <person name="Binder M."/>
            <person name="Bloem J."/>
            <person name="Labutti K."/>
            <person name="Salamov A."/>
            <person name="Andreopoulos B."/>
            <person name="Baker S."/>
            <person name="Barry K."/>
            <person name="Bills G."/>
            <person name="Bluhm B."/>
            <person name="Cannon C."/>
            <person name="Castanera R."/>
            <person name="Culley D."/>
            <person name="Daum C."/>
            <person name="Ezra D."/>
            <person name="Gonzalez J."/>
            <person name="Henrissat B."/>
            <person name="Kuo A."/>
            <person name="Liang C."/>
            <person name="Lipzen A."/>
            <person name="Lutzoni F."/>
            <person name="Magnuson J."/>
            <person name="Mondo S."/>
            <person name="Nolan M."/>
            <person name="Ohm R."/>
            <person name="Pangilinan J."/>
            <person name="Park H.-J."/>
            <person name="Ramirez L."/>
            <person name="Alfaro M."/>
            <person name="Sun H."/>
            <person name="Tritt A."/>
            <person name="Yoshinaga Y."/>
            <person name="Zwiers L.-H."/>
            <person name="Turgeon B."/>
            <person name="Goodwin S."/>
            <person name="Spatafora J."/>
            <person name="Crous P."/>
            <person name="Grigoriev I."/>
        </authorList>
    </citation>
    <scope>NUCLEOTIDE SEQUENCE</scope>
    <source>
        <strain evidence="2">CBS 690.94</strain>
    </source>
</reference>
<evidence type="ECO:0000313" key="3">
    <source>
        <dbReference type="Proteomes" id="UP000799764"/>
    </source>
</evidence>
<feature type="compositionally biased region" description="Polar residues" evidence="1">
    <location>
        <begin position="1"/>
        <end position="23"/>
    </location>
</feature>
<sequence length="217" mass="24569">MTKWEQNCANHRTGLATSATSPNGKKRAARTNMGNTSFDRTQINKKPGRICRRLRQDIQRDIVRGEERSPSQRHHSERFPAIDDFHRSIDSRSAGPYECPEHGAWIDENTCPRPRGGEEMVCCGQDRNRNWSPCGSWGLGHSGINGPHPLAQKKQRSFEPMRNEPPHDPRQSWMAPPPPQHSEPTTPNPFSDSASYSDHSAYTHPIELQHIPPPGHH</sequence>
<comment type="caution">
    <text evidence="2">The sequence shown here is derived from an EMBL/GenBank/DDBJ whole genome shotgun (WGS) entry which is preliminary data.</text>
</comment>
<gene>
    <name evidence="2" type="ORF">P171DRAFT_446095</name>
</gene>
<proteinExistence type="predicted"/>
<dbReference type="OrthoDB" id="3800140at2759"/>
<name>A0A9P4PED7_9PLEO</name>
<dbReference type="Proteomes" id="UP000799764">
    <property type="component" value="Unassembled WGS sequence"/>
</dbReference>
<evidence type="ECO:0000313" key="2">
    <source>
        <dbReference type="EMBL" id="KAF2442397.1"/>
    </source>
</evidence>
<dbReference type="EMBL" id="MU001504">
    <property type="protein sequence ID" value="KAF2442397.1"/>
    <property type="molecule type" value="Genomic_DNA"/>
</dbReference>
<protein>
    <submittedName>
        <fullName evidence="2">Uncharacterized protein</fullName>
    </submittedName>
</protein>
<feature type="compositionally biased region" description="Low complexity" evidence="1">
    <location>
        <begin position="182"/>
        <end position="204"/>
    </location>
</feature>
<evidence type="ECO:0000256" key="1">
    <source>
        <dbReference type="SAM" id="MobiDB-lite"/>
    </source>
</evidence>
<dbReference type="AlphaFoldDB" id="A0A9P4PED7"/>
<feature type="region of interest" description="Disordered" evidence="1">
    <location>
        <begin position="1"/>
        <end position="40"/>
    </location>
</feature>
<feature type="compositionally biased region" description="Basic and acidic residues" evidence="1">
    <location>
        <begin position="156"/>
        <end position="170"/>
    </location>
</feature>